<dbReference type="Pfam" id="PF14234">
    <property type="entry name" value="DUF4336"/>
    <property type="match status" value="1"/>
</dbReference>
<dbReference type="InterPro" id="IPR025638">
    <property type="entry name" value="DUF4336"/>
</dbReference>
<evidence type="ECO:0000313" key="3">
    <source>
        <dbReference type="Proteomes" id="UP001530400"/>
    </source>
</evidence>
<gene>
    <name evidence="2" type="ORF">ACHAWO_004393</name>
</gene>
<sequence>MVEDHSYLIAAAQLAGLALATRWLLTPKETPAKKLHVDYGAQSSLPLPIKIISYLPDSIRIPLLIKSSKPSPPKDSIDILGTDEVDPYEKREIVPGKIWGVQYKCLVDPQLAKFMEMFLEGTAEERQASAIANAPDHLKDVLKADFKRKEEYAALSEVEKAKLGGDMFQEMYVIKLDDGGLLLYNPVRMHPQMVDWIKERGEVKYIVSGSSAHTNHLPKTAETFPDAKIICASIADAKCQFAGMRPADYLYDLRRDEEPQKQFVGRATLQDALDEFDGKIKLFHIRGDVMTEALFLLVHSHLFVIDLIYTACEQEMKNGEFETGTSPIQTGGRIFTYSLITEKAKSSSNFDFGEEDDQIELADDSTQHDSCIGISLQTFISTIKGEKDAPLPFQNNTQRGFFPSLKAMMQKTLSPMSWSAGGQAPRSQAEDSFDDYDLMNRLPSWKTLESPSVYRSRTQRRGTPKKQSSTNKRVQFQYPPITSIRLRPRTESDEIDKLYFNPDELDQIEDDRSDTKAADDIETLCVIANPSDDMDLVPGVTASMSSPSDELSSTGFSFISRRKTPSSSTNSDATKKKRIVQGVQILLREKSLG</sequence>
<comment type="caution">
    <text evidence="2">The sequence shown here is derived from an EMBL/GenBank/DDBJ whole genome shotgun (WGS) entry which is preliminary data.</text>
</comment>
<feature type="compositionally biased region" description="Polar residues" evidence="1">
    <location>
        <begin position="465"/>
        <end position="474"/>
    </location>
</feature>
<keyword evidence="3" id="KW-1185">Reference proteome</keyword>
<accession>A0ABD3N0G2</accession>
<evidence type="ECO:0000256" key="1">
    <source>
        <dbReference type="SAM" id="MobiDB-lite"/>
    </source>
</evidence>
<feature type="region of interest" description="Disordered" evidence="1">
    <location>
        <begin position="541"/>
        <end position="575"/>
    </location>
</feature>
<dbReference type="EMBL" id="JALLPJ020001360">
    <property type="protein sequence ID" value="KAL3767691.1"/>
    <property type="molecule type" value="Genomic_DNA"/>
</dbReference>
<protein>
    <submittedName>
        <fullName evidence="2">Uncharacterized protein</fullName>
    </submittedName>
</protein>
<feature type="compositionally biased region" description="Polar residues" evidence="1">
    <location>
        <begin position="542"/>
        <end position="557"/>
    </location>
</feature>
<feature type="region of interest" description="Disordered" evidence="1">
    <location>
        <begin position="450"/>
        <end position="483"/>
    </location>
</feature>
<dbReference type="Proteomes" id="UP001530400">
    <property type="component" value="Unassembled WGS sequence"/>
</dbReference>
<reference evidence="2 3" key="1">
    <citation type="submission" date="2024-10" db="EMBL/GenBank/DDBJ databases">
        <title>Updated reference genomes for cyclostephanoid diatoms.</title>
        <authorList>
            <person name="Roberts W.R."/>
            <person name="Alverson A.J."/>
        </authorList>
    </citation>
    <scope>NUCLEOTIDE SEQUENCE [LARGE SCALE GENOMIC DNA]</scope>
    <source>
        <strain evidence="2 3">AJA010-31</strain>
    </source>
</reference>
<dbReference type="AlphaFoldDB" id="A0ABD3N0G2"/>
<name>A0ABD3N0G2_9STRA</name>
<organism evidence="2 3">
    <name type="scientific">Cyclotella atomus</name>
    <dbReference type="NCBI Taxonomy" id="382360"/>
    <lineage>
        <taxon>Eukaryota</taxon>
        <taxon>Sar</taxon>
        <taxon>Stramenopiles</taxon>
        <taxon>Ochrophyta</taxon>
        <taxon>Bacillariophyta</taxon>
        <taxon>Coscinodiscophyceae</taxon>
        <taxon>Thalassiosirophycidae</taxon>
        <taxon>Stephanodiscales</taxon>
        <taxon>Stephanodiscaceae</taxon>
        <taxon>Cyclotella</taxon>
    </lineage>
</organism>
<evidence type="ECO:0000313" key="2">
    <source>
        <dbReference type="EMBL" id="KAL3767691.1"/>
    </source>
</evidence>
<proteinExistence type="predicted"/>